<evidence type="ECO:0000256" key="1">
    <source>
        <dbReference type="SAM" id="SignalP"/>
    </source>
</evidence>
<evidence type="ECO:0000313" key="3">
    <source>
        <dbReference type="Proteomes" id="UP000242519"/>
    </source>
</evidence>
<evidence type="ECO:0000313" key="2">
    <source>
        <dbReference type="EMBL" id="OWP02706.1"/>
    </source>
</evidence>
<reference evidence="2 3" key="1">
    <citation type="submission" date="2017-04" db="EMBL/GenBank/DDBJ databases">
        <title>Draft genome sequence of Marssonina coronaria NL1: causal agent of apple blotch.</title>
        <authorList>
            <person name="Cheng Q."/>
        </authorList>
    </citation>
    <scope>NUCLEOTIDE SEQUENCE [LARGE SCALE GENOMIC DNA]</scope>
    <source>
        <strain evidence="2 3">NL1</strain>
    </source>
</reference>
<feature type="signal peptide" evidence="1">
    <location>
        <begin position="1"/>
        <end position="20"/>
    </location>
</feature>
<organism evidence="2 3">
    <name type="scientific">Diplocarpon coronariae</name>
    <dbReference type="NCBI Taxonomy" id="2795749"/>
    <lineage>
        <taxon>Eukaryota</taxon>
        <taxon>Fungi</taxon>
        <taxon>Dikarya</taxon>
        <taxon>Ascomycota</taxon>
        <taxon>Pezizomycotina</taxon>
        <taxon>Leotiomycetes</taxon>
        <taxon>Helotiales</taxon>
        <taxon>Drepanopezizaceae</taxon>
        <taxon>Diplocarpon</taxon>
    </lineage>
</organism>
<evidence type="ECO:0008006" key="4">
    <source>
        <dbReference type="Google" id="ProtNLM"/>
    </source>
</evidence>
<proteinExistence type="predicted"/>
<accession>A0A218Z667</accession>
<comment type="caution">
    <text evidence="2">The sequence shown here is derived from an EMBL/GenBank/DDBJ whole genome shotgun (WGS) entry which is preliminary data.</text>
</comment>
<dbReference type="Proteomes" id="UP000242519">
    <property type="component" value="Unassembled WGS sequence"/>
</dbReference>
<sequence>MQFPTLLSAAAVLLVATVSAMPSVLVAREEGYGTCTSIGGCFHEDDSPPRACFNAYCTKAYLDMRCSCDKDKQDLINLGRRFDASISA</sequence>
<dbReference type="AlphaFoldDB" id="A0A218Z667"/>
<keyword evidence="3" id="KW-1185">Reference proteome</keyword>
<dbReference type="InParanoid" id="A0A218Z667"/>
<dbReference type="EMBL" id="MZNU01000217">
    <property type="protein sequence ID" value="OWP02706.1"/>
    <property type="molecule type" value="Genomic_DNA"/>
</dbReference>
<gene>
    <name evidence="2" type="ORF">B2J93_123</name>
</gene>
<protein>
    <recommendedName>
        <fullName evidence="4">Extracellular membrane protein CFEM domain-containing protein</fullName>
    </recommendedName>
</protein>
<feature type="chain" id="PRO_5012691021" description="Extracellular membrane protein CFEM domain-containing protein" evidence="1">
    <location>
        <begin position="21"/>
        <end position="88"/>
    </location>
</feature>
<name>A0A218Z667_9HELO</name>
<keyword evidence="1" id="KW-0732">Signal</keyword>